<dbReference type="InterPro" id="IPR004242">
    <property type="entry name" value="Transposase_21"/>
</dbReference>
<gene>
    <name evidence="1" type="ORF">KUF71_020003</name>
</gene>
<name>A0AAE1L8S6_9NEOP</name>
<organism evidence="1 2">
    <name type="scientific">Frankliniella fusca</name>
    <dbReference type="NCBI Taxonomy" id="407009"/>
    <lineage>
        <taxon>Eukaryota</taxon>
        <taxon>Metazoa</taxon>
        <taxon>Ecdysozoa</taxon>
        <taxon>Arthropoda</taxon>
        <taxon>Hexapoda</taxon>
        <taxon>Insecta</taxon>
        <taxon>Pterygota</taxon>
        <taxon>Neoptera</taxon>
        <taxon>Paraneoptera</taxon>
        <taxon>Thysanoptera</taxon>
        <taxon>Terebrantia</taxon>
        <taxon>Thripoidea</taxon>
        <taxon>Thripidae</taxon>
        <taxon>Frankliniella</taxon>
    </lineage>
</organism>
<reference evidence="1" key="2">
    <citation type="journal article" date="2023" name="BMC Genomics">
        <title>Pest status, molecular evolution, and epigenetic factors derived from the genome assembly of Frankliniella fusca, a thysanopteran phytovirus vector.</title>
        <authorList>
            <person name="Catto M.A."/>
            <person name="Labadie P.E."/>
            <person name="Jacobson A.L."/>
            <person name="Kennedy G.G."/>
            <person name="Srinivasan R."/>
            <person name="Hunt B.G."/>
        </authorList>
    </citation>
    <scope>NUCLEOTIDE SEQUENCE</scope>
    <source>
        <strain evidence="1">PL_HMW_Pooled</strain>
    </source>
</reference>
<evidence type="ECO:0000313" key="1">
    <source>
        <dbReference type="EMBL" id="KAK3909994.1"/>
    </source>
</evidence>
<dbReference type="PANTHER" id="PTHR46579">
    <property type="entry name" value="F5/8 TYPE C DOMAIN-CONTAINING PROTEIN-RELATED"/>
    <property type="match status" value="1"/>
</dbReference>
<comment type="caution">
    <text evidence="1">The sequence shown here is derived from an EMBL/GenBank/DDBJ whole genome shotgun (WGS) entry which is preliminary data.</text>
</comment>
<sequence>MLGESAAVSDLSFSDDEDADINIIGDPPLYKDAAITLNDRMTAILSYIIRHELSGKEILYKELVQSGFLGPQHPYNFSMISNSDGVPVFHSTNQSLWPLYFNILELPPHLRFKKEFTLIPGLWFGSKPVVNLILSPLLPTMNKIKNGFKVNPCGNNGEETAKGIFLAATTDLPAKVMLLGMASFSGAFGCQICKIKGDSIKIEKRKRKKDYTDSKTSSVWVYKYSENLDLRSHQETVQFGIDAQREMINDILPDKYLEHYVDLINCLQLLQSSSIPPSDLLACDKVLKNYVKQFENLYGTRHMSMSLNGDILKMIHGTRYVETQLASGCFLIRKLPRRLGKLQEEKVKNLCERMLHPFKRLKILEVIDSEVLSEGTYQEIKNDDIPETTCLKNFLHSHKKPVLKSFKKLKQKHLLFVARSYKRCVRTNSFTCSFMFKGKKMYGAIEVFVKATSATETNFYAVIEIADVVPYYAGNKLVRHIQRYNLLKEFVAVPVTDLKDLMVFIQVETKSYICEPLDHTLKS</sequence>
<reference evidence="1" key="1">
    <citation type="submission" date="2021-07" db="EMBL/GenBank/DDBJ databases">
        <authorList>
            <person name="Catto M.A."/>
            <person name="Jacobson A."/>
            <person name="Kennedy G."/>
            <person name="Labadie P."/>
            <person name="Hunt B.G."/>
            <person name="Srinivasan R."/>
        </authorList>
    </citation>
    <scope>NUCLEOTIDE SEQUENCE</scope>
    <source>
        <strain evidence="1">PL_HMW_Pooled</strain>
        <tissue evidence="1">Head</tissue>
    </source>
</reference>
<proteinExistence type="predicted"/>
<dbReference type="Pfam" id="PF02992">
    <property type="entry name" value="Transposase_21"/>
    <property type="match status" value="1"/>
</dbReference>
<protein>
    <submittedName>
        <fullName evidence="1">Defensin-like protein b</fullName>
    </submittedName>
</protein>
<accession>A0AAE1L8S6</accession>
<dbReference type="PANTHER" id="PTHR46579:SF1">
    <property type="entry name" value="F5_8 TYPE C DOMAIN-CONTAINING PROTEIN"/>
    <property type="match status" value="1"/>
</dbReference>
<evidence type="ECO:0000313" key="2">
    <source>
        <dbReference type="Proteomes" id="UP001219518"/>
    </source>
</evidence>
<dbReference type="EMBL" id="JAHWGI010000137">
    <property type="protein sequence ID" value="KAK3909994.1"/>
    <property type="molecule type" value="Genomic_DNA"/>
</dbReference>
<dbReference type="AlphaFoldDB" id="A0AAE1L8S6"/>
<dbReference type="Proteomes" id="UP001219518">
    <property type="component" value="Unassembled WGS sequence"/>
</dbReference>
<keyword evidence="2" id="KW-1185">Reference proteome</keyword>